<evidence type="ECO:0000313" key="1">
    <source>
        <dbReference type="EMBL" id="EFK34021.1"/>
    </source>
</evidence>
<protein>
    <submittedName>
        <fullName evidence="1">Uncharacterized protein</fullName>
    </submittedName>
</protein>
<comment type="caution">
    <text evidence="1">The sequence shown here is derived from an EMBL/GenBank/DDBJ whole genome shotgun (WGS) entry which is preliminary data.</text>
</comment>
<gene>
    <name evidence="1" type="ORF">HMPREF0204_13090</name>
</gene>
<proteinExistence type="predicted"/>
<organism evidence="1 2">
    <name type="scientific">Chryseobacterium gleum ATCC 35910</name>
    <dbReference type="NCBI Taxonomy" id="525257"/>
    <lineage>
        <taxon>Bacteria</taxon>
        <taxon>Pseudomonadati</taxon>
        <taxon>Bacteroidota</taxon>
        <taxon>Flavobacteriia</taxon>
        <taxon>Flavobacteriales</taxon>
        <taxon>Weeksellaceae</taxon>
        <taxon>Chryseobacterium group</taxon>
        <taxon>Chryseobacterium</taxon>
    </lineage>
</organism>
<reference evidence="1" key="1">
    <citation type="submission" date="2010-06" db="EMBL/GenBank/DDBJ databases">
        <authorList>
            <person name="Muzny D."/>
            <person name="Qin X."/>
            <person name="Buhay C."/>
            <person name="Dugan-Rocha S."/>
            <person name="Ding Y."/>
            <person name="Chen G."/>
            <person name="Hawes A."/>
            <person name="Holder M."/>
            <person name="Jhangiani S."/>
            <person name="Johnson A."/>
            <person name="Khan Z."/>
            <person name="Li Z."/>
            <person name="Liu W."/>
            <person name="Liu X."/>
            <person name="Perez L."/>
            <person name="Shen H."/>
            <person name="Wang Q."/>
            <person name="Watt J."/>
            <person name="Xi L."/>
            <person name="Xin Y."/>
            <person name="Zhou J."/>
            <person name="Deng J."/>
            <person name="Jiang H."/>
            <person name="Liu Y."/>
            <person name="Qu J."/>
            <person name="Song X.-Z."/>
            <person name="Zhang L."/>
            <person name="Villasana D."/>
            <person name="Johnson A."/>
            <person name="Liu J."/>
            <person name="Liyanage D."/>
            <person name="Lorensuhewa L."/>
            <person name="Robinson T."/>
            <person name="Song A."/>
            <person name="Song B.-B."/>
            <person name="Dinh H."/>
            <person name="Thornton R."/>
            <person name="Coyle M."/>
            <person name="Francisco L."/>
            <person name="Jackson L."/>
            <person name="Javaid M."/>
            <person name="Korchina V."/>
            <person name="Kovar C."/>
            <person name="Mata R."/>
            <person name="Mathew T."/>
            <person name="Ngo R."/>
            <person name="Nguyen L."/>
            <person name="Nguyen N."/>
            <person name="Okwuonu G."/>
            <person name="Ongeri F."/>
            <person name="Pham C."/>
            <person name="Simmons D."/>
            <person name="Wilczek-Boney K."/>
            <person name="Hale W."/>
            <person name="Jakkamsetti A."/>
            <person name="Pham P."/>
            <person name="Ruth R."/>
            <person name="San Lucas F."/>
            <person name="Warren J."/>
            <person name="Zhang J."/>
            <person name="Zhao Z."/>
            <person name="Zhou C."/>
            <person name="Zhu D."/>
            <person name="Lee S."/>
            <person name="Bess C."/>
            <person name="Blankenburg K."/>
            <person name="Forbes L."/>
            <person name="Fu Q."/>
            <person name="Gubbala S."/>
            <person name="Hirani K."/>
            <person name="Jayaseelan J.C."/>
            <person name="Lara F."/>
            <person name="Munidasa M."/>
            <person name="Palculict T."/>
            <person name="Patil S."/>
            <person name="Pu L.-L."/>
            <person name="Saada N."/>
            <person name="Tang L."/>
            <person name="Weissenberger G."/>
            <person name="Zhu Y."/>
            <person name="Hemphill L."/>
            <person name="Shang Y."/>
            <person name="Youmans B."/>
            <person name="Ayvaz T."/>
            <person name="Ross M."/>
            <person name="Santibanez J."/>
            <person name="Aqrawi P."/>
            <person name="Gross S."/>
            <person name="Joshi V."/>
            <person name="Fowler G."/>
            <person name="Nazareth L."/>
            <person name="Reid J."/>
            <person name="Worley K."/>
            <person name="Petrosino J."/>
            <person name="Highlander S."/>
            <person name="Gibbs R."/>
        </authorList>
    </citation>
    <scope>NUCLEOTIDE SEQUENCE [LARGE SCALE GENOMIC DNA]</scope>
    <source>
        <strain evidence="1">ATCC 35910</strain>
    </source>
</reference>
<dbReference type="EMBL" id="ACKQ02000007">
    <property type="protein sequence ID" value="EFK34021.1"/>
    <property type="molecule type" value="Genomic_DNA"/>
</dbReference>
<accession>A0ABN0ALT4</accession>
<name>A0ABN0ALT4_CHRGE</name>
<keyword evidence="2" id="KW-1185">Reference proteome</keyword>
<evidence type="ECO:0000313" key="2">
    <source>
        <dbReference type="Proteomes" id="UP000002969"/>
    </source>
</evidence>
<sequence>MFIVVTEVFLVHQFSRTKNVADGQKTEEQLKVFFIWMLHKCYDTKGS</sequence>
<dbReference type="Proteomes" id="UP000002969">
    <property type="component" value="Unassembled WGS sequence"/>
</dbReference>